<dbReference type="Proteomes" id="UP000075391">
    <property type="component" value="Unassembled WGS sequence"/>
</dbReference>
<accession>A0A150WCZ0</accession>
<evidence type="ECO:0000313" key="3">
    <source>
        <dbReference type="EMBL" id="KYG69022.1"/>
    </source>
</evidence>
<dbReference type="InterPro" id="IPR003958">
    <property type="entry name" value="CBFA_NFYB_domain"/>
</dbReference>
<dbReference type="Proteomes" id="UP000075799">
    <property type="component" value="Unassembled WGS sequence"/>
</dbReference>
<dbReference type="EMBL" id="LUKF01000019">
    <property type="protein sequence ID" value="KYG60779.1"/>
    <property type="molecule type" value="Genomic_DNA"/>
</dbReference>
<dbReference type="SUPFAM" id="SSF47113">
    <property type="entry name" value="Histone-fold"/>
    <property type="match status" value="1"/>
</dbReference>
<gene>
    <name evidence="2" type="ORF">AZI85_12385</name>
    <name evidence="3" type="ORF">AZI87_07290</name>
</gene>
<dbReference type="AlphaFoldDB" id="A0A150WCZ0"/>
<evidence type="ECO:0000313" key="4">
    <source>
        <dbReference type="Proteomes" id="UP000075391"/>
    </source>
</evidence>
<reference evidence="4 5" key="1">
    <citation type="submission" date="2016-03" db="EMBL/GenBank/DDBJ databases">
        <authorList>
            <person name="Ploux O."/>
        </authorList>
    </citation>
    <scope>NUCLEOTIDE SEQUENCE [LARGE SCALE GENOMIC DNA]</scope>
    <source>
        <strain evidence="2 4">BER2</strain>
        <strain evidence="3 5">EC13</strain>
    </source>
</reference>
<dbReference type="GO" id="GO:0046982">
    <property type="term" value="F:protein heterodimerization activity"/>
    <property type="evidence" value="ECO:0007669"/>
    <property type="project" value="InterPro"/>
</dbReference>
<sequence length="64" mass="6996">MAEVLVVTSKVKKLIKEKGQMNTSAETIDVLSKAIEQLCLKGIESAKADGRKTVMARDIVIDHL</sequence>
<feature type="domain" description="Transcription factor CBF/NF-Y/archaeal histone" evidence="1">
    <location>
        <begin position="10"/>
        <end position="59"/>
    </location>
</feature>
<evidence type="ECO:0000313" key="5">
    <source>
        <dbReference type="Proteomes" id="UP000075799"/>
    </source>
</evidence>
<dbReference type="EMBL" id="LUKD01000001">
    <property type="protein sequence ID" value="KYG69022.1"/>
    <property type="molecule type" value="Genomic_DNA"/>
</dbReference>
<comment type="caution">
    <text evidence="2">The sequence shown here is derived from an EMBL/GenBank/DDBJ whole genome shotgun (WGS) entry which is preliminary data.</text>
</comment>
<name>A0A150WCZ0_BDEBC</name>
<proteinExistence type="predicted"/>
<protein>
    <recommendedName>
        <fullName evidence="1">Transcription factor CBF/NF-Y/archaeal histone domain-containing protein</fullName>
    </recommendedName>
</protein>
<dbReference type="Gene3D" id="1.10.20.10">
    <property type="entry name" value="Histone, subunit A"/>
    <property type="match status" value="1"/>
</dbReference>
<evidence type="ECO:0000313" key="2">
    <source>
        <dbReference type="EMBL" id="KYG60779.1"/>
    </source>
</evidence>
<dbReference type="Pfam" id="PF00808">
    <property type="entry name" value="CBFD_NFYB_HMF"/>
    <property type="match status" value="1"/>
</dbReference>
<dbReference type="InterPro" id="IPR009072">
    <property type="entry name" value="Histone-fold"/>
</dbReference>
<dbReference type="OrthoDB" id="5296493at2"/>
<organism evidence="2 4">
    <name type="scientific">Bdellovibrio bacteriovorus</name>
    <dbReference type="NCBI Taxonomy" id="959"/>
    <lineage>
        <taxon>Bacteria</taxon>
        <taxon>Pseudomonadati</taxon>
        <taxon>Bdellovibrionota</taxon>
        <taxon>Bdellovibrionia</taxon>
        <taxon>Bdellovibrionales</taxon>
        <taxon>Pseudobdellovibrionaceae</taxon>
        <taxon>Bdellovibrio</taxon>
    </lineage>
</organism>
<dbReference type="RefSeq" id="WP_041872690.1">
    <property type="nucleotide sequence ID" value="NZ_CP168967.1"/>
</dbReference>
<evidence type="ECO:0000259" key="1">
    <source>
        <dbReference type="Pfam" id="PF00808"/>
    </source>
</evidence>